<evidence type="ECO:0000313" key="2">
    <source>
        <dbReference type="Proteomes" id="UP000000588"/>
    </source>
</evidence>
<organism evidence="1 2">
    <name type="scientific">Porphyromonas gingivalis (strain ATCC BAA-308 / W83)</name>
    <dbReference type="NCBI Taxonomy" id="242619"/>
    <lineage>
        <taxon>Bacteria</taxon>
        <taxon>Pseudomonadati</taxon>
        <taxon>Bacteroidota</taxon>
        <taxon>Bacteroidia</taxon>
        <taxon>Bacteroidales</taxon>
        <taxon>Porphyromonadaceae</taxon>
        <taxon>Porphyromonas</taxon>
    </lineage>
</organism>
<dbReference type="HOGENOM" id="CLU_1853393_0_0_10"/>
<name>Q7MW75_PORGI</name>
<keyword evidence="2" id="KW-1185">Reference proteome</keyword>
<dbReference type="STRING" id="242619.PG_0770"/>
<gene>
    <name evidence="1" type="ordered locus">PG_0770</name>
</gene>
<dbReference type="RefSeq" id="WP_010956122.1">
    <property type="nucleotide sequence ID" value="NC_002950.2"/>
</dbReference>
<accession>Q7MW75</accession>
<protein>
    <submittedName>
        <fullName evidence="1">Uncharacterized protein</fullName>
    </submittedName>
</protein>
<reference evidence="1 2" key="1">
    <citation type="journal article" date="2003" name="J. Bacteriol.">
        <title>Complete genome sequence of the oral pathogenic bacterium Porphyromonas gingivalis strain W83.</title>
        <authorList>
            <person name="Nelson K."/>
            <person name="Fleishmann R."/>
            <person name="DeBoy R."/>
            <person name="Paulsen I."/>
            <person name="Fouts D."/>
            <person name="Eisen J."/>
            <person name="Daugherty S."/>
            <person name="Dodson R."/>
            <person name="Durkin A."/>
            <person name="Gwinn M."/>
            <person name="Haft D."/>
            <person name="Kolonay J."/>
            <person name="Nelson W."/>
            <person name="White O."/>
            <person name="Mason T."/>
            <person name="Tallon L."/>
            <person name="Gray J."/>
            <person name="Granger D."/>
            <person name="Tettelin H."/>
            <person name="Dong H."/>
            <person name="Galvin J."/>
            <person name="Duncan M."/>
            <person name="Dewhirst F."/>
            <person name="Fraser C."/>
        </authorList>
    </citation>
    <scope>NUCLEOTIDE SEQUENCE [LARGE SCALE GENOMIC DNA]</scope>
    <source>
        <strain evidence="2">ATCC BAA-308 / W83</strain>
    </source>
</reference>
<dbReference type="AlphaFoldDB" id="Q7MW75"/>
<sequence>MQKAKNDYGTVVSVLKEDFHGFATGSIGAPDLNTVLTYAFPGECEYPWINFKPGYTQQQGWGGANVWQAGGTVCLNADGENFSHLNTPMLNVSGYQNIAIVRFDGVSDSLFSCLIREIRTLPSFASMPVRRKEWPIRL</sequence>
<evidence type="ECO:0000313" key="1">
    <source>
        <dbReference type="EMBL" id="AAQ65931.1"/>
    </source>
</evidence>
<dbReference type="EnsemblBacteria" id="AAQ65931">
    <property type="protein sequence ID" value="AAQ65931"/>
    <property type="gene ID" value="PG_0770"/>
</dbReference>
<dbReference type="KEGG" id="pgi:PG_0770"/>
<dbReference type="Proteomes" id="UP000000588">
    <property type="component" value="Chromosome"/>
</dbReference>
<proteinExistence type="predicted"/>
<dbReference type="EMBL" id="AE015924">
    <property type="protein sequence ID" value="AAQ65931.1"/>
    <property type="molecule type" value="Genomic_DNA"/>
</dbReference>